<gene>
    <name evidence="1" type="ORF">ATC70_007353</name>
</gene>
<name>A0AAN7D2Q0_9FUNG</name>
<dbReference type="AlphaFoldDB" id="A0AAN7D2Q0"/>
<dbReference type="RefSeq" id="XP_064675670.1">
    <property type="nucleotide sequence ID" value="XM_064826613.1"/>
</dbReference>
<comment type="caution">
    <text evidence="1">The sequence shown here is derived from an EMBL/GenBank/DDBJ whole genome shotgun (WGS) entry which is preliminary data.</text>
</comment>
<dbReference type="GeneID" id="89951039"/>
<keyword evidence="2" id="KW-1185">Reference proteome</keyword>
<dbReference type="Proteomes" id="UP001304243">
    <property type="component" value="Unassembled WGS sequence"/>
</dbReference>
<proteinExistence type="predicted"/>
<evidence type="ECO:0000313" key="2">
    <source>
        <dbReference type="Proteomes" id="UP001304243"/>
    </source>
</evidence>
<accession>A0AAN7D2Q0</accession>
<sequence>MSRSDGAASWRPDCTHWAASNSSRSAVSVARLSLGALRRFWHPEKGTTTSRMGPPLKLPAHLLAIDEDVLISLGAVYSTPWKYPWRCVIDESPV</sequence>
<organism evidence="1 2">
    <name type="scientific">Mucor velutinosus</name>
    <dbReference type="NCBI Taxonomy" id="708070"/>
    <lineage>
        <taxon>Eukaryota</taxon>
        <taxon>Fungi</taxon>
        <taxon>Fungi incertae sedis</taxon>
        <taxon>Mucoromycota</taxon>
        <taxon>Mucoromycotina</taxon>
        <taxon>Mucoromycetes</taxon>
        <taxon>Mucorales</taxon>
        <taxon>Mucorineae</taxon>
        <taxon>Mucoraceae</taxon>
        <taxon>Mucor</taxon>
    </lineage>
</organism>
<evidence type="ECO:0000313" key="1">
    <source>
        <dbReference type="EMBL" id="KAK4509004.1"/>
    </source>
</evidence>
<protein>
    <submittedName>
        <fullName evidence="1">Uncharacterized protein</fullName>
    </submittedName>
</protein>
<dbReference type="EMBL" id="JASEJX010000039">
    <property type="protein sequence ID" value="KAK4509004.1"/>
    <property type="molecule type" value="Genomic_DNA"/>
</dbReference>
<reference evidence="1 2" key="1">
    <citation type="submission" date="2022-11" db="EMBL/GenBank/DDBJ databases">
        <title>Mucor velutinosus strain NIH1002 WGS.</title>
        <authorList>
            <person name="Subramanian P."/>
            <person name="Mullikin J.C."/>
            <person name="Segre J.A."/>
            <person name="Zelazny A.M."/>
        </authorList>
    </citation>
    <scope>NUCLEOTIDE SEQUENCE [LARGE SCALE GENOMIC DNA]</scope>
    <source>
        <strain evidence="1 2">NIH1002</strain>
    </source>
</reference>